<feature type="compositionally biased region" description="Polar residues" evidence="4">
    <location>
        <begin position="10"/>
        <end position="29"/>
    </location>
</feature>
<evidence type="ECO:0000256" key="4">
    <source>
        <dbReference type="SAM" id="MobiDB-lite"/>
    </source>
</evidence>
<keyword evidence="3" id="KW-0539">Nucleus</keyword>
<dbReference type="Pfam" id="PF18428">
    <property type="entry name" value="BRCT_3"/>
    <property type="match status" value="1"/>
</dbReference>
<dbReference type="InterPro" id="IPR001357">
    <property type="entry name" value="BRCT_dom"/>
</dbReference>
<evidence type="ECO:0000256" key="2">
    <source>
        <dbReference type="ARBA" id="ARBA00022763"/>
    </source>
</evidence>
<reference evidence="7" key="1">
    <citation type="submission" date="2024-03" db="EMBL/GenBank/DDBJ databases">
        <authorList>
            <consortium name="ELIXIR-Norway"/>
            <consortium name="Elixir Norway"/>
        </authorList>
    </citation>
    <scope>NUCLEOTIDE SEQUENCE</scope>
</reference>
<gene>
    <name evidence="7" type="ORF">CSSPJE1EN2_LOCUS15516</name>
</gene>
<dbReference type="InterPro" id="IPR043151">
    <property type="entry name" value="BAH_sf"/>
</dbReference>
<dbReference type="Pfam" id="PF00533">
    <property type="entry name" value="BRCT"/>
    <property type="match status" value="1"/>
</dbReference>
<evidence type="ECO:0000259" key="5">
    <source>
        <dbReference type="PROSITE" id="PS50172"/>
    </source>
</evidence>
<dbReference type="InterPro" id="IPR047252">
    <property type="entry name" value="TP53BP1-like"/>
</dbReference>
<dbReference type="Proteomes" id="UP001497522">
    <property type="component" value="Chromosome 3"/>
</dbReference>
<evidence type="ECO:0000256" key="3">
    <source>
        <dbReference type="ARBA" id="ARBA00023242"/>
    </source>
</evidence>
<evidence type="ECO:0000259" key="6">
    <source>
        <dbReference type="PROSITE" id="PS51038"/>
    </source>
</evidence>
<dbReference type="Gene3D" id="2.30.30.490">
    <property type="match status" value="1"/>
</dbReference>
<dbReference type="SUPFAM" id="SSF52113">
    <property type="entry name" value="BRCT domain"/>
    <property type="match status" value="2"/>
</dbReference>
<feature type="region of interest" description="Disordered" evidence="4">
    <location>
        <begin position="824"/>
        <end position="863"/>
    </location>
</feature>
<evidence type="ECO:0000313" key="7">
    <source>
        <dbReference type="EMBL" id="CAK9872946.1"/>
    </source>
</evidence>
<dbReference type="PANTHER" id="PTHR15321:SF3">
    <property type="entry name" value="TP53-BINDING PROTEIN 1"/>
    <property type="match status" value="1"/>
</dbReference>
<dbReference type="InterPro" id="IPR047249">
    <property type="entry name" value="BRCT_p53bp1-like_rpt1"/>
</dbReference>
<feature type="region of interest" description="Disordered" evidence="4">
    <location>
        <begin position="1026"/>
        <end position="1047"/>
    </location>
</feature>
<feature type="domain" description="BRCT" evidence="5">
    <location>
        <begin position="1049"/>
        <end position="1149"/>
    </location>
</feature>
<evidence type="ECO:0000256" key="1">
    <source>
        <dbReference type="ARBA" id="ARBA00004123"/>
    </source>
</evidence>
<evidence type="ECO:0000313" key="8">
    <source>
        <dbReference type="Proteomes" id="UP001497522"/>
    </source>
</evidence>
<comment type="subcellular location">
    <subcellularLocation>
        <location evidence="1">Nucleus</location>
    </subcellularLocation>
</comment>
<dbReference type="CDD" id="cd17745">
    <property type="entry name" value="BRCT_p53bp1_rpt1"/>
    <property type="match status" value="1"/>
</dbReference>
<protein>
    <recommendedName>
        <fullName evidence="9">BRCT domain-containing protein</fullName>
    </recommendedName>
</protein>
<dbReference type="InterPro" id="IPR001025">
    <property type="entry name" value="BAH_dom"/>
</dbReference>
<organism evidence="7 8">
    <name type="scientific">Sphagnum jensenii</name>
    <dbReference type="NCBI Taxonomy" id="128206"/>
    <lineage>
        <taxon>Eukaryota</taxon>
        <taxon>Viridiplantae</taxon>
        <taxon>Streptophyta</taxon>
        <taxon>Embryophyta</taxon>
        <taxon>Bryophyta</taxon>
        <taxon>Sphagnophytina</taxon>
        <taxon>Sphagnopsida</taxon>
        <taxon>Sphagnales</taxon>
        <taxon>Sphagnaceae</taxon>
        <taxon>Sphagnum</taxon>
    </lineage>
</organism>
<keyword evidence="8" id="KW-1185">Reference proteome</keyword>
<sequence length="1370" mass="148623">MDDVMGTYGSERTVSTEVYIPPSQNTCNRAASEPSGRPEVDGRLAAKSVGNPKHDTLRSKRSRSHSENAQQSTMQKKLRTSQLAAADVRAAVGLTVTAAEAMVVAGLLGEDKTMLESVVAPSVVLEAAISLRRARRECGLDEYTLDATPLPSGLIDAQELSTCGENLIHRSCAPEVEDGLLETLDDCEMLEALADVGVLGAAEPGVMATGDGASKHEARGNDHMTEGFNSFPHEAAPCSQHAPEAPHHVPNVSVQPLSIVSKDKDISLLQQEVPERRTEGPDFGLVHGEVDNHSKEGQGGVLSSVGPELPPLQTPNVKDSVLSAVNTSRVTTDVVDANKLAVREDIGCLAADNSTAERQLPQVYEVSKYEKTHGACTFPTAGEYATENAEVTTTERRGGNANLFLSEKEVPEHDTRLGVPELQCGMWDKKEDSTQQESNIQILHSEGNLHSTELVTPMCIMYDGDKGASCPILKLHSTFSSRWFGGWTGNGNTTNENQAAADSRGVLIQAELETRYSLEPWDIGTEDAVPEQRAALNHHRAHQSEHPILDVQPVADSRHLIHPSELVGGGTVDKADNNRELFPQAFGSSDFEFHVDPLSSFVPCSIAEPAVSHVVPQAANVGWLDLVVGVEERSDVLGEIEPGVCDSVRRTHVDSLRPYSTSVNSCELAAAPTNSLHFLLHAAEVAGAKQHGAAASGEIDPVPILGKQMLPSKSRNLLDEEGTCRPVSLGAVEGAAGTAAMKSCAGCQAHATPSKDKDAGLEQNHLIGGYSCESSSQGGFPPLHIWKKRRLRACRVVESDIQSGEGQALLSNPAALNKAVSKFPGDPGADEPAQVATEEVQEHHPWESRENVDVEDEEALPHKSQSIIRHGLKMSVRASKSSTHDKKLSKAVGRKIVKVTRKQKVAKRNSTSNRGEKQGLLFDGFQFLLTGFSSDKKDELARIIEEHGGVVLTDIPKPPHLQSIRRRKADADERPPIVIAPQQVRTPKFLFACAVGFPALKPTWISESICREELLPETSYWHKPKKSARELAAGQKGTRDVSPSGNKLQEDSIFHNLKIYLHGKPSFCTQMKALIEHGGGKVVSNIKALDPKKNATRSFICLVAAEEPCKVPDSVRHLITCLELPLVAGEWVVDSLLIRRCLPLPQSAASHSQALSELNTQPQYDSNIGQGVERRPSTRAGTKMKRELVQASLIKPRRSQSKLAGWSFIGVSSPTPPPVPQLATGLSKEILDAFAGQQLNRKGVRHYSGVMINHVQYLLGDVIEICSLISRDSTLYVARIEGLWSPEQHPSRAPKGSAHKNAVMRCRWFYHPSETGFPCSRSPDDLYLSNHFDDNVSIDRIVRRVKLTFIVDGSVISTDCNGMCLILKLV</sequence>
<dbReference type="PANTHER" id="PTHR15321">
    <property type="entry name" value="TUMOR SUPPRESSOR P53-BINDING PROTEIN 1"/>
    <property type="match status" value="1"/>
</dbReference>
<dbReference type="PROSITE" id="PS50172">
    <property type="entry name" value="BRCT"/>
    <property type="match status" value="2"/>
</dbReference>
<evidence type="ECO:0008006" key="9">
    <source>
        <dbReference type="Google" id="ProtNLM"/>
    </source>
</evidence>
<keyword evidence="2" id="KW-0227">DNA damage</keyword>
<dbReference type="EMBL" id="OZ023704">
    <property type="protein sequence ID" value="CAK9872946.1"/>
    <property type="molecule type" value="Genomic_DNA"/>
</dbReference>
<feature type="compositionally biased region" description="Basic and acidic residues" evidence="4">
    <location>
        <begin position="840"/>
        <end position="852"/>
    </location>
</feature>
<dbReference type="PROSITE" id="PS51038">
    <property type="entry name" value="BAH"/>
    <property type="match status" value="1"/>
</dbReference>
<proteinExistence type="predicted"/>
<dbReference type="Gene3D" id="3.40.50.10190">
    <property type="entry name" value="BRCT domain"/>
    <property type="match status" value="2"/>
</dbReference>
<feature type="domain" description="BRCT" evidence="5">
    <location>
        <begin position="917"/>
        <end position="1022"/>
    </location>
</feature>
<dbReference type="SMART" id="SM00292">
    <property type="entry name" value="BRCT"/>
    <property type="match status" value="2"/>
</dbReference>
<dbReference type="InterPro" id="IPR036420">
    <property type="entry name" value="BRCT_dom_sf"/>
</dbReference>
<feature type="domain" description="BAH" evidence="6">
    <location>
        <begin position="1255"/>
        <end position="1370"/>
    </location>
</feature>
<name>A0ABP1BCN4_9BRYO</name>
<accession>A0ABP1BCN4</accession>
<feature type="region of interest" description="Disordered" evidence="4">
    <location>
        <begin position="1"/>
        <end position="80"/>
    </location>
</feature>
<feature type="compositionally biased region" description="Polar residues" evidence="4">
    <location>
        <begin position="67"/>
        <end position="80"/>
    </location>
</feature>